<dbReference type="GO" id="GO:0006508">
    <property type="term" value="P:proteolysis"/>
    <property type="evidence" value="ECO:0007669"/>
    <property type="project" value="InterPro"/>
</dbReference>
<evidence type="ECO:0000313" key="1">
    <source>
        <dbReference type="EnsemblMetazoa" id="RPRC008011-PA"/>
    </source>
</evidence>
<dbReference type="Pfam" id="PF13975">
    <property type="entry name" value="gag-asp_proteas"/>
    <property type="match status" value="1"/>
</dbReference>
<dbReference type="SUPFAM" id="SSF50630">
    <property type="entry name" value="Acid proteases"/>
    <property type="match status" value="1"/>
</dbReference>
<dbReference type="PANTHER" id="PTHR12917">
    <property type="entry name" value="ASPARTYL PROTEASE DDI-RELATED"/>
    <property type="match status" value="1"/>
</dbReference>
<dbReference type="STRING" id="13249.T1HVE1"/>
<dbReference type="InParanoid" id="T1HVE1"/>
<organism evidence="1 2">
    <name type="scientific">Rhodnius prolixus</name>
    <name type="common">Triatomid bug</name>
    <dbReference type="NCBI Taxonomy" id="13249"/>
    <lineage>
        <taxon>Eukaryota</taxon>
        <taxon>Metazoa</taxon>
        <taxon>Ecdysozoa</taxon>
        <taxon>Arthropoda</taxon>
        <taxon>Hexapoda</taxon>
        <taxon>Insecta</taxon>
        <taxon>Pterygota</taxon>
        <taxon>Neoptera</taxon>
        <taxon>Paraneoptera</taxon>
        <taxon>Hemiptera</taxon>
        <taxon>Heteroptera</taxon>
        <taxon>Panheteroptera</taxon>
        <taxon>Cimicomorpha</taxon>
        <taxon>Reduviidae</taxon>
        <taxon>Triatominae</taxon>
        <taxon>Rhodnius</taxon>
    </lineage>
</organism>
<name>T1HVE1_RHOPR</name>
<dbReference type="HOGENOM" id="CLU_1880638_0_0_1"/>
<proteinExistence type="predicted"/>
<dbReference type="EnsemblMetazoa" id="RPRC008011-RA">
    <property type="protein sequence ID" value="RPRC008011-PA"/>
    <property type="gene ID" value="RPRC008011"/>
</dbReference>
<sequence length="136" mass="14902">IKVSRLEGGDNSLLLERKVAGKACQMVVDTGATHTIVRKGFIPNLKLHTPSRGYLIETANGESMEVAGEAQVTIEVGSKQIPHRAFVANISDPVILGMDFMNSHKVVLDFDERSIRIGNEETTLKMSKEDVGVIRQ</sequence>
<dbReference type="EMBL" id="ACPB03037554">
    <property type="status" value="NOT_ANNOTATED_CDS"/>
    <property type="molecule type" value="Genomic_DNA"/>
</dbReference>
<dbReference type="InterPro" id="IPR001969">
    <property type="entry name" value="Aspartic_peptidase_AS"/>
</dbReference>
<dbReference type="PROSITE" id="PS00141">
    <property type="entry name" value="ASP_PROTEASE"/>
    <property type="match status" value="1"/>
</dbReference>
<dbReference type="PANTHER" id="PTHR12917:SF18">
    <property type="entry name" value="DNA DAMAGE-INDUCIBLE PROTEIN 1-LIKE"/>
    <property type="match status" value="1"/>
</dbReference>
<keyword evidence="2" id="KW-1185">Reference proteome</keyword>
<dbReference type="OMA" id="ANVEFPK"/>
<dbReference type="Gene3D" id="2.40.70.10">
    <property type="entry name" value="Acid Proteases"/>
    <property type="match status" value="1"/>
</dbReference>
<protein>
    <submittedName>
        <fullName evidence="1">Uncharacterized protein</fullName>
    </submittedName>
</protein>
<dbReference type="InterPro" id="IPR021109">
    <property type="entry name" value="Peptidase_aspartic_dom_sf"/>
</dbReference>
<dbReference type="AlphaFoldDB" id="T1HVE1"/>
<reference evidence="1" key="1">
    <citation type="submission" date="2015-05" db="UniProtKB">
        <authorList>
            <consortium name="EnsemblMetazoa"/>
        </authorList>
    </citation>
    <scope>IDENTIFICATION</scope>
</reference>
<dbReference type="VEuPathDB" id="VectorBase:RPRC008011"/>
<dbReference type="CDD" id="cd00303">
    <property type="entry name" value="retropepsin_like"/>
    <property type="match status" value="1"/>
</dbReference>
<evidence type="ECO:0000313" key="2">
    <source>
        <dbReference type="Proteomes" id="UP000015103"/>
    </source>
</evidence>
<dbReference type="GO" id="GO:0004190">
    <property type="term" value="F:aspartic-type endopeptidase activity"/>
    <property type="evidence" value="ECO:0007669"/>
    <property type="project" value="InterPro"/>
</dbReference>
<accession>T1HVE1</accession>
<dbReference type="eggNOG" id="ENOG502TBP9">
    <property type="taxonomic scope" value="Eukaryota"/>
</dbReference>
<dbReference type="Proteomes" id="UP000015103">
    <property type="component" value="Unassembled WGS sequence"/>
</dbReference>